<reference evidence="1 2" key="1">
    <citation type="submission" date="2022-10" db="EMBL/GenBank/DDBJ databases">
        <title>High-quality genome sequences of two octocoral-associated bacteria, Endozoicomonas euniceicola EF212 and Endozoicomonas gorgoniicola PS125.</title>
        <authorList>
            <person name="Chiou Y.-J."/>
            <person name="Chen Y.-H."/>
        </authorList>
    </citation>
    <scope>NUCLEOTIDE SEQUENCE [LARGE SCALE GENOMIC DNA]</scope>
    <source>
        <strain evidence="1 2">PS125</strain>
    </source>
</reference>
<dbReference type="InterPro" id="IPR023214">
    <property type="entry name" value="HAD_sf"/>
</dbReference>
<dbReference type="GO" id="GO:0016787">
    <property type="term" value="F:hydrolase activity"/>
    <property type="evidence" value="ECO:0007669"/>
    <property type="project" value="UniProtKB-KW"/>
</dbReference>
<evidence type="ECO:0000313" key="1">
    <source>
        <dbReference type="EMBL" id="MCW7553411.1"/>
    </source>
</evidence>
<dbReference type="Gene3D" id="1.10.150.240">
    <property type="entry name" value="Putative phosphatase, domain 2"/>
    <property type="match status" value="1"/>
</dbReference>
<dbReference type="SUPFAM" id="SSF56784">
    <property type="entry name" value="HAD-like"/>
    <property type="match status" value="1"/>
</dbReference>
<keyword evidence="1" id="KW-0378">Hydrolase</keyword>
<organism evidence="1 2">
    <name type="scientific">Endozoicomonas gorgoniicola</name>
    <dbReference type="NCBI Taxonomy" id="1234144"/>
    <lineage>
        <taxon>Bacteria</taxon>
        <taxon>Pseudomonadati</taxon>
        <taxon>Pseudomonadota</taxon>
        <taxon>Gammaproteobacteria</taxon>
        <taxon>Oceanospirillales</taxon>
        <taxon>Endozoicomonadaceae</taxon>
        <taxon>Endozoicomonas</taxon>
    </lineage>
</organism>
<proteinExistence type="predicted"/>
<sequence>MEKRYSLIIFDWDGTLIDSVPAITRSLAIAAEQLGLPQLDDVAYKGVIGLSLTNAIRKLYPSLTDEQLQQFIKQYREEYNRLETQPSVPFPGVTDGLNILRDQGITMAVATGKSRNGLDRSMTANQYHEYFQASRCADETRSKPDPLMLKQLLEELDIPVEQALMVGDAGFDLQMAENLGMDRVAVTYGAQPKEQLLNHDPVFVADSFDDLVEWVSIAEHG</sequence>
<comment type="caution">
    <text evidence="1">The sequence shown here is derived from an EMBL/GenBank/DDBJ whole genome shotgun (WGS) entry which is preliminary data.</text>
</comment>
<dbReference type="RefSeq" id="WP_262568241.1">
    <property type="nucleotide sequence ID" value="NZ_JAPFCC010000001.1"/>
</dbReference>
<dbReference type="InterPro" id="IPR006439">
    <property type="entry name" value="HAD-SF_hydro_IA"/>
</dbReference>
<dbReference type="SFLD" id="SFLDS00003">
    <property type="entry name" value="Haloacid_Dehalogenase"/>
    <property type="match status" value="1"/>
</dbReference>
<dbReference type="Proteomes" id="UP001209854">
    <property type="component" value="Unassembled WGS sequence"/>
</dbReference>
<gene>
    <name evidence="1" type="ORF">NX722_12355</name>
</gene>
<dbReference type="InterPro" id="IPR023198">
    <property type="entry name" value="PGP-like_dom2"/>
</dbReference>
<dbReference type="InterPro" id="IPR050155">
    <property type="entry name" value="HAD-like_hydrolase_sf"/>
</dbReference>
<evidence type="ECO:0000313" key="2">
    <source>
        <dbReference type="Proteomes" id="UP001209854"/>
    </source>
</evidence>
<dbReference type="SFLD" id="SFLDG01129">
    <property type="entry name" value="C1.5:_HAD__Beta-PGM__Phosphata"/>
    <property type="match status" value="1"/>
</dbReference>
<dbReference type="EMBL" id="JAPFCC010000001">
    <property type="protein sequence ID" value="MCW7553411.1"/>
    <property type="molecule type" value="Genomic_DNA"/>
</dbReference>
<dbReference type="NCBIfam" id="TIGR01549">
    <property type="entry name" value="HAD-SF-IA-v1"/>
    <property type="match status" value="1"/>
</dbReference>
<dbReference type="Gene3D" id="3.40.50.1000">
    <property type="entry name" value="HAD superfamily/HAD-like"/>
    <property type="match status" value="1"/>
</dbReference>
<dbReference type="PANTHER" id="PTHR43434:SF24">
    <property type="entry name" value="HYDROLASE-RELATED"/>
    <property type="match status" value="1"/>
</dbReference>
<dbReference type="InterPro" id="IPR041492">
    <property type="entry name" value="HAD_2"/>
</dbReference>
<name>A0ABT3MVK1_9GAMM</name>
<dbReference type="PANTHER" id="PTHR43434">
    <property type="entry name" value="PHOSPHOGLYCOLATE PHOSPHATASE"/>
    <property type="match status" value="1"/>
</dbReference>
<dbReference type="SFLD" id="SFLDG01135">
    <property type="entry name" value="C1.5.6:_HAD__Beta-PGM__Phospha"/>
    <property type="match status" value="1"/>
</dbReference>
<dbReference type="NCBIfam" id="TIGR01509">
    <property type="entry name" value="HAD-SF-IA-v3"/>
    <property type="match status" value="1"/>
</dbReference>
<accession>A0ABT3MVK1</accession>
<dbReference type="InterPro" id="IPR036412">
    <property type="entry name" value="HAD-like_sf"/>
</dbReference>
<dbReference type="Pfam" id="PF13419">
    <property type="entry name" value="HAD_2"/>
    <property type="match status" value="1"/>
</dbReference>
<keyword evidence="2" id="KW-1185">Reference proteome</keyword>
<protein>
    <submittedName>
        <fullName evidence="1">HAD-IA family hydrolase</fullName>
    </submittedName>
</protein>